<proteinExistence type="predicted"/>
<gene>
    <name evidence="1" type="ORF">E2C01_068983</name>
</gene>
<reference evidence="1 2" key="1">
    <citation type="submission" date="2019-05" db="EMBL/GenBank/DDBJ databases">
        <title>Another draft genome of Portunus trituberculatus and its Hox gene families provides insights of decapod evolution.</title>
        <authorList>
            <person name="Jeong J.-H."/>
            <person name="Song I."/>
            <person name="Kim S."/>
            <person name="Choi T."/>
            <person name="Kim D."/>
            <person name="Ryu S."/>
            <person name="Kim W."/>
        </authorList>
    </citation>
    <scope>NUCLEOTIDE SEQUENCE [LARGE SCALE GENOMIC DNA]</scope>
    <source>
        <tissue evidence="1">Muscle</tissue>
    </source>
</reference>
<dbReference type="Proteomes" id="UP000324222">
    <property type="component" value="Unassembled WGS sequence"/>
</dbReference>
<protein>
    <submittedName>
        <fullName evidence="1">Uncharacterized protein</fullName>
    </submittedName>
</protein>
<comment type="caution">
    <text evidence="1">The sequence shown here is derived from an EMBL/GenBank/DDBJ whole genome shotgun (WGS) entry which is preliminary data.</text>
</comment>
<keyword evidence="2" id="KW-1185">Reference proteome</keyword>
<evidence type="ECO:0000313" key="1">
    <source>
        <dbReference type="EMBL" id="MPC74616.1"/>
    </source>
</evidence>
<sequence length="150" mass="16020">MAAWSCVGCKRWLPGEALEPHSCCVSCRLAMYSAEDQCNECSHLSLLQFQAYVKDAKKCSVKEKKRAKSSGSSSPSVVAAGSSGVSLCIRSSWFGSGSEWGSGSLCSKPCPELAVGGNEFACSPTLCPTTSSKWHAFSFCSWPFHGVFRA</sequence>
<evidence type="ECO:0000313" key="2">
    <source>
        <dbReference type="Proteomes" id="UP000324222"/>
    </source>
</evidence>
<accession>A0A5B7HY15</accession>
<organism evidence="1 2">
    <name type="scientific">Portunus trituberculatus</name>
    <name type="common">Swimming crab</name>
    <name type="synonym">Neptunus trituberculatus</name>
    <dbReference type="NCBI Taxonomy" id="210409"/>
    <lineage>
        <taxon>Eukaryota</taxon>
        <taxon>Metazoa</taxon>
        <taxon>Ecdysozoa</taxon>
        <taxon>Arthropoda</taxon>
        <taxon>Crustacea</taxon>
        <taxon>Multicrustacea</taxon>
        <taxon>Malacostraca</taxon>
        <taxon>Eumalacostraca</taxon>
        <taxon>Eucarida</taxon>
        <taxon>Decapoda</taxon>
        <taxon>Pleocyemata</taxon>
        <taxon>Brachyura</taxon>
        <taxon>Eubrachyura</taxon>
        <taxon>Portunoidea</taxon>
        <taxon>Portunidae</taxon>
        <taxon>Portuninae</taxon>
        <taxon>Portunus</taxon>
    </lineage>
</organism>
<dbReference type="AlphaFoldDB" id="A0A5B7HY15"/>
<name>A0A5B7HY15_PORTR</name>
<dbReference type="EMBL" id="VSRR010039306">
    <property type="protein sequence ID" value="MPC74616.1"/>
    <property type="molecule type" value="Genomic_DNA"/>
</dbReference>